<dbReference type="SUPFAM" id="SSF56574">
    <property type="entry name" value="Serpins"/>
    <property type="match status" value="1"/>
</dbReference>
<dbReference type="InterPro" id="IPR042178">
    <property type="entry name" value="Serpin_sf_1"/>
</dbReference>
<organism evidence="2 3">
    <name type="scientific">Oikopleura dioica</name>
    <name type="common">Tunicate</name>
    <dbReference type="NCBI Taxonomy" id="34765"/>
    <lineage>
        <taxon>Eukaryota</taxon>
        <taxon>Metazoa</taxon>
        <taxon>Chordata</taxon>
        <taxon>Tunicata</taxon>
        <taxon>Appendicularia</taxon>
        <taxon>Copelata</taxon>
        <taxon>Oikopleuridae</taxon>
        <taxon>Oikopleura</taxon>
    </lineage>
</organism>
<dbReference type="InterPro" id="IPR036186">
    <property type="entry name" value="Serpin_sf"/>
</dbReference>
<name>A0ABN7TDR9_OIKDI</name>
<reference evidence="2 3" key="1">
    <citation type="submission" date="2021-04" db="EMBL/GenBank/DDBJ databases">
        <authorList>
            <person name="Bliznina A."/>
        </authorList>
    </citation>
    <scope>NUCLEOTIDE SEQUENCE [LARGE SCALE GENOMIC DNA]</scope>
</reference>
<protein>
    <submittedName>
        <fullName evidence="2">Oidioi.mRNA.OKI2018_I69.chr2.g8033.t1.cds</fullName>
    </submittedName>
</protein>
<dbReference type="EMBL" id="OU015567">
    <property type="protein sequence ID" value="CAG5113944.1"/>
    <property type="molecule type" value="Genomic_DNA"/>
</dbReference>
<sequence>MPKFAIESDLDLKEIFVKFGSGRVFSAAMDDYSPLTDESVFLSMAKHKAKKMSFFEKEIERLEQLKIEEEDIQYEIQDKEDEIRCIEENIQEYKESIQGEKEHMRELRVRFDEDMKEANEQIGTFDLG</sequence>
<feature type="coiled-coil region" evidence="1">
    <location>
        <begin position="45"/>
        <end position="121"/>
    </location>
</feature>
<gene>
    <name evidence="2" type="ORF">OKIOD_LOCUS16798</name>
</gene>
<dbReference type="Proteomes" id="UP001158576">
    <property type="component" value="Chromosome 2"/>
</dbReference>
<evidence type="ECO:0000256" key="1">
    <source>
        <dbReference type="SAM" id="Coils"/>
    </source>
</evidence>
<dbReference type="Gene3D" id="3.30.497.10">
    <property type="entry name" value="Antithrombin, subunit I, domain 2"/>
    <property type="match status" value="1"/>
</dbReference>
<keyword evidence="1" id="KW-0175">Coiled coil</keyword>
<evidence type="ECO:0000313" key="2">
    <source>
        <dbReference type="EMBL" id="CAG5113944.1"/>
    </source>
</evidence>
<keyword evidence="3" id="KW-1185">Reference proteome</keyword>
<accession>A0ABN7TDR9</accession>
<evidence type="ECO:0000313" key="3">
    <source>
        <dbReference type="Proteomes" id="UP001158576"/>
    </source>
</evidence>
<proteinExistence type="predicted"/>